<feature type="domain" description="Xylanolytic transcriptional activator regulatory" evidence="2">
    <location>
        <begin position="75"/>
        <end position="180"/>
    </location>
</feature>
<comment type="caution">
    <text evidence="3">The sequence shown here is derived from an EMBL/GenBank/DDBJ whole genome shotgun (WGS) entry which is preliminary data.</text>
</comment>
<organism evidence="3 4">
    <name type="scientific">Dactylellina haptotyla (strain CBS 200.50)</name>
    <name type="common">Nematode-trapping fungus</name>
    <name type="synonym">Monacrosporium haptotylum</name>
    <dbReference type="NCBI Taxonomy" id="1284197"/>
    <lineage>
        <taxon>Eukaryota</taxon>
        <taxon>Fungi</taxon>
        <taxon>Dikarya</taxon>
        <taxon>Ascomycota</taxon>
        <taxon>Pezizomycotina</taxon>
        <taxon>Orbiliomycetes</taxon>
        <taxon>Orbiliales</taxon>
        <taxon>Orbiliaceae</taxon>
        <taxon>Dactylellina</taxon>
    </lineage>
</organism>
<keyword evidence="4" id="KW-1185">Reference proteome</keyword>
<protein>
    <recommendedName>
        <fullName evidence="2">Xylanolytic transcriptional activator regulatory domain-containing protein</fullName>
    </recommendedName>
</protein>
<keyword evidence="1" id="KW-0539">Nucleus</keyword>
<evidence type="ECO:0000313" key="3">
    <source>
        <dbReference type="EMBL" id="EPS36042.1"/>
    </source>
</evidence>
<dbReference type="GO" id="GO:0006351">
    <property type="term" value="P:DNA-templated transcription"/>
    <property type="evidence" value="ECO:0007669"/>
    <property type="project" value="InterPro"/>
</dbReference>
<dbReference type="eggNOG" id="ENOG502SQX5">
    <property type="taxonomic scope" value="Eukaryota"/>
</dbReference>
<dbReference type="GO" id="GO:0003677">
    <property type="term" value="F:DNA binding"/>
    <property type="evidence" value="ECO:0007669"/>
    <property type="project" value="InterPro"/>
</dbReference>
<gene>
    <name evidence="3" type="ORF">H072_10435</name>
</gene>
<dbReference type="EMBL" id="AQGS01000985">
    <property type="protein sequence ID" value="EPS36042.1"/>
    <property type="molecule type" value="Genomic_DNA"/>
</dbReference>
<evidence type="ECO:0000313" key="4">
    <source>
        <dbReference type="Proteomes" id="UP000015100"/>
    </source>
</evidence>
<accession>S8BLB5</accession>
<evidence type="ECO:0000259" key="2">
    <source>
        <dbReference type="Pfam" id="PF04082"/>
    </source>
</evidence>
<dbReference type="HOGENOM" id="CLU_806961_0_0_1"/>
<proteinExistence type="predicted"/>
<dbReference type="Proteomes" id="UP000015100">
    <property type="component" value="Unassembled WGS sequence"/>
</dbReference>
<reference evidence="3 4" key="1">
    <citation type="journal article" date="2013" name="PLoS Genet.">
        <title>Genomic mechanisms accounting for the adaptation to parasitism in nematode-trapping fungi.</title>
        <authorList>
            <person name="Meerupati T."/>
            <person name="Andersson K.M."/>
            <person name="Friman E."/>
            <person name="Kumar D."/>
            <person name="Tunlid A."/>
            <person name="Ahren D."/>
        </authorList>
    </citation>
    <scope>NUCLEOTIDE SEQUENCE [LARGE SCALE GENOMIC DNA]</scope>
    <source>
        <strain evidence="3 4">CBS 200.50</strain>
    </source>
</reference>
<reference evidence="4" key="2">
    <citation type="submission" date="2013-04" db="EMBL/GenBank/DDBJ databases">
        <title>Genomic mechanisms accounting for the adaptation to parasitism in nematode-trapping fungi.</title>
        <authorList>
            <person name="Ahren D.G."/>
        </authorList>
    </citation>
    <scope>NUCLEOTIDE SEQUENCE [LARGE SCALE GENOMIC DNA]</scope>
    <source>
        <strain evidence="4">CBS 200.50</strain>
    </source>
</reference>
<dbReference type="InterPro" id="IPR007219">
    <property type="entry name" value="XnlR_reg_dom"/>
</dbReference>
<sequence>MSRKHSSTSLPASQLDHIEQSKVKFGEFLDNSLPIVSSKELSNSTSVLLNQTVRRMVRSFTEPSNITDDSQTQESIRKYFKDKNAITIPSLHNVQSLLFLSLFVDETRSGAGNKLMTAVRMAFSLHLNRPPDQLDEDRSPAVNYLWWTLVSKDIWLYIFSGVPPVITYMGFNVPKPERAPTFFSALIGISEVLRMLIRRNSIGDYARYDTAMDALCAWERDFFVEVYPPVSPDAHSHPFDGPAFLRLLHSVVLSLFALQDPFFRVRYYTIHQQGRSDAAADMVMAGNPVGRQGFNSSPPPTDASYFGYPNGDIYEVLLRTLSLHMTHPVLFNRWGYLQRFAEIAVLAILRLTFGFVPAQVIVFTEENYVIANWKGICMIEEERWSKILSLVGEDRGWEVVLDLCKDVVEEDEETDSGDGDN</sequence>
<dbReference type="OrthoDB" id="3365636at2759"/>
<dbReference type="CDD" id="cd12148">
    <property type="entry name" value="fungal_TF_MHR"/>
    <property type="match status" value="1"/>
</dbReference>
<dbReference type="AlphaFoldDB" id="S8BLB5"/>
<dbReference type="GO" id="GO:0008270">
    <property type="term" value="F:zinc ion binding"/>
    <property type="evidence" value="ECO:0007669"/>
    <property type="project" value="InterPro"/>
</dbReference>
<dbReference type="OMA" id="HMTHPVL"/>
<dbReference type="Pfam" id="PF04082">
    <property type="entry name" value="Fungal_trans"/>
    <property type="match status" value="1"/>
</dbReference>
<evidence type="ECO:0000256" key="1">
    <source>
        <dbReference type="ARBA" id="ARBA00023242"/>
    </source>
</evidence>
<name>S8BLB5_DACHA</name>